<keyword evidence="2" id="KW-1185">Reference proteome</keyword>
<accession>A0ABY9NMZ9</accession>
<evidence type="ECO:0008006" key="3">
    <source>
        <dbReference type="Google" id="ProtNLM"/>
    </source>
</evidence>
<sequence length="60" mass="6648">MTEKVKTETELEAWDTYFAAALELARTGVSGASTSDFLDKVVKQAAEIADRMIVARRKRA</sequence>
<evidence type="ECO:0000313" key="2">
    <source>
        <dbReference type="Proteomes" id="UP001237292"/>
    </source>
</evidence>
<dbReference type="EMBL" id="CP133164">
    <property type="protein sequence ID" value="WMN19925.1"/>
    <property type="molecule type" value="Genomic_DNA"/>
</dbReference>
<protein>
    <recommendedName>
        <fullName evidence="3">Stability determinant</fullName>
    </recommendedName>
</protein>
<gene>
    <name evidence="1" type="ORF">QL104_11185</name>
</gene>
<name>A0ABY9NMZ9_9PSED</name>
<organism evidence="1 2">
    <name type="scientific">Pseudomonas piscis</name>
    <dbReference type="NCBI Taxonomy" id="2614538"/>
    <lineage>
        <taxon>Bacteria</taxon>
        <taxon>Pseudomonadati</taxon>
        <taxon>Pseudomonadota</taxon>
        <taxon>Gammaproteobacteria</taxon>
        <taxon>Pseudomonadales</taxon>
        <taxon>Pseudomonadaceae</taxon>
        <taxon>Pseudomonas</taxon>
    </lineage>
</organism>
<dbReference type="Proteomes" id="UP001237292">
    <property type="component" value="Chromosome"/>
</dbReference>
<dbReference type="RefSeq" id="WP_282878386.1">
    <property type="nucleotide sequence ID" value="NZ_CP133164.1"/>
</dbReference>
<reference evidence="1 2" key="1">
    <citation type="journal article" date="2023" name="Access Microbiol">
        <title>The genome of a steinernematid-associated Pseudomonas piscis bacterium encodes the biosynthesis of insect toxins.</title>
        <authorList>
            <person name="Awori R.M."/>
            <person name="Hendre P."/>
            <person name="Amugune N.O."/>
        </authorList>
    </citation>
    <scope>NUCLEOTIDE SEQUENCE [LARGE SCALE GENOMIC DNA]</scope>
    <source>
        <strain evidence="1 2">75</strain>
    </source>
</reference>
<evidence type="ECO:0000313" key="1">
    <source>
        <dbReference type="EMBL" id="WMN19925.1"/>
    </source>
</evidence>
<proteinExistence type="predicted"/>